<dbReference type="Pfam" id="PF13116">
    <property type="entry name" value="YhdP"/>
    <property type="match status" value="1"/>
</dbReference>
<reference evidence="4 5" key="1">
    <citation type="submission" date="2019-02" db="EMBL/GenBank/DDBJ databases">
        <title>Dyella amyloliquefaciens sp. nov., isolated from forest soil.</title>
        <authorList>
            <person name="Gao Z.-H."/>
            <person name="Qiu L.-H."/>
        </authorList>
    </citation>
    <scope>NUCLEOTIDE SEQUENCE [LARGE SCALE GENOMIC DNA]</scope>
    <source>
        <strain evidence="4 5">KACC 12747</strain>
    </source>
</reference>
<dbReference type="Proteomes" id="UP000291822">
    <property type="component" value="Unassembled WGS sequence"/>
</dbReference>
<keyword evidence="5" id="KW-1185">Reference proteome</keyword>
<dbReference type="PANTHER" id="PTHR38690">
    <property type="entry name" value="PROTEASE-RELATED"/>
    <property type="match status" value="1"/>
</dbReference>
<feature type="domain" description="YhdP central" evidence="3">
    <location>
        <begin position="11"/>
        <end position="1251"/>
    </location>
</feature>
<feature type="region of interest" description="Disordered" evidence="1">
    <location>
        <begin position="1260"/>
        <end position="1286"/>
    </location>
</feature>
<evidence type="ECO:0000256" key="1">
    <source>
        <dbReference type="SAM" id="MobiDB-lite"/>
    </source>
</evidence>
<protein>
    <submittedName>
        <fullName evidence="4">TIGR02099 family protein</fullName>
    </submittedName>
</protein>
<evidence type="ECO:0000256" key="2">
    <source>
        <dbReference type="SAM" id="Phobius"/>
    </source>
</evidence>
<evidence type="ECO:0000313" key="4">
    <source>
        <dbReference type="EMBL" id="TCI13696.1"/>
    </source>
</evidence>
<accession>A0A4R0Z388</accession>
<feature type="compositionally biased region" description="Basic and acidic residues" evidence="1">
    <location>
        <begin position="963"/>
        <end position="974"/>
    </location>
</feature>
<dbReference type="InterPro" id="IPR025263">
    <property type="entry name" value="YhdP_central"/>
</dbReference>
<dbReference type="NCBIfam" id="TIGR02099">
    <property type="entry name" value="YhdP family protein"/>
    <property type="match status" value="1"/>
</dbReference>
<organism evidence="4 5">
    <name type="scientific">Dyella soli</name>
    <dbReference type="NCBI Taxonomy" id="522319"/>
    <lineage>
        <taxon>Bacteria</taxon>
        <taxon>Pseudomonadati</taxon>
        <taxon>Pseudomonadota</taxon>
        <taxon>Gammaproteobacteria</taxon>
        <taxon>Lysobacterales</taxon>
        <taxon>Rhodanobacteraceae</taxon>
        <taxon>Dyella</taxon>
    </lineage>
</organism>
<dbReference type="RefSeq" id="WP_131149522.1">
    <property type="nucleotide sequence ID" value="NZ_SJTG01000001.1"/>
</dbReference>
<name>A0A4R0Z388_9GAMM</name>
<dbReference type="EMBL" id="SJTG01000001">
    <property type="protein sequence ID" value="TCI13696.1"/>
    <property type="molecule type" value="Genomic_DNA"/>
</dbReference>
<sequence length="1286" mass="136998">MNAIWRQRAHRVARLLGWVAGVAVITLAVLAGLIQLLLPSLARHPEWVARQLSQQLHQPVTFASLEGRWQPSGPLLVMRDVTVSPVDGGAPLRIPETELKLDLGGWLMPSRHLLNLRARGLQLDLSRAADGVWHVNGIGVAGGEDRQAPSFGRLSAELWLYDLRVEIADERVGKHYTLNAKQLRMSRQGGRVRVGAILERAGAPGQIRGAGSFSEDGSDGRVWLAGDQIDLRALTAGVDMAGYTIERGQGNVASWLDWRHGRVVRNLTRFDLNNLSLVGPDGHRAMVPGLHGLSEIRKGDDVFGIKWLADDGSALAVDARHLGSDDASVAVAARDLQLAPLVPWLALKPDMSPSLAEWLGAGKPRGKISHASMQWSKAGGLTSVDMGFAALGIDPVGKLPGLDRLDGEVRGDQQAAVLELPAQSTVLRFPHTFRQPFNLSRLAGNVAFWHADGDLHMGLDALQLHGEGFEVEARGEMALHDGGGKPFLDLYATVNHADVNAAKLFWPIDSMAPSAIEWLDRALVSGNIDRGDVVVRGDLADWPFHHNEGRFEARAQISDLTLDYGKDWPRAEGVNLVANFIDNSMLVEASGGQSLGIKADKASATIADFGNSELDLTVSGAGNGPNVMEFLRKSPIASHQADILSKMSLGGSTSFGFHLLLPLKEAKDFTLTGTAQLKDADLNAPDWNLKLDKIRGPATFDQHGFHGGPLDAGFRGQPSRLDIAIAGATGNPDTVLSTRLTGKYAMNELVQGYPELDWLKPIAGGRSEFTIGFDIVHPPSVANASQLLTIESPMTGMSLDFPVPLKKSADETLPLRVAMNLPVAGSDLQVSIGQVVRGRLRLPEGNSHPLAATFAFGNRMPDTVPDKGIRVRGKPAVLDVTGWVQYSVAGATGDGPGLESIDVNADQAMVFGHSFPSMRIQATPGSDALSVDVDSSEIAGNFSVPSNDLRKRGVTARLDRLYWPRDNTPEKPKSEGAPLPDPANTGVTPSSLPPFHVWVADLRFGVSKLGEARLETWPTDRGMHVDQLRALSHSVQINGSGDWEGTDTNSHTHMRIDFAAENLGDMLGAFGFSGLFNGGKTRANLDATWPGAPSAMELASMNGKLGIQVTDGSIPEVAPGVGRLFGLISVIELPRRLTLDFGDVFGKGLAFDAITGDFELNDGDASTKNLQIRGPAADISVTGRTGLRAKDYDQQVLVVPHVGNSLPIVGGVVGGPIGAAAGFVAQGILGRGLNHAASARYRITGTWDKPVYTLIEKRSAGPAKAGAVPTPPATPAAPAPASSAGR</sequence>
<proteinExistence type="predicted"/>
<gene>
    <name evidence="4" type="ORF">EZM97_10680</name>
</gene>
<comment type="caution">
    <text evidence="4">The sequence shown here is derived from an EMBL/GenBank/DDBJ whole genome shotgun (WGS) entry which is preliminary data.</text>
</comment>
<feature type="compositionally biased region" description="Pro residues" evidence="1">
    <location>
        <begin position="1269"/>
        <end position="1278"/>
    </location>
</feature>
<keyword evidence="2" id="KW-0812">Transmembrane</keyword>
<dbReference type="PANTHER" id="PTHR38690:SF1">
    <property type="entry name" value="PROTEASE"/>
    <property type="match status" value="1"/>
</dbReference>
<evidence type="ECO:0000313" key="5">
    <source>
        <dbReference type="Proteomes" id="UP000291822"/>
    </source>
</evidence>
<feature type="region of interest" description="Disordered" evidence="1">
    <location>
        <begin position="963"/>
        <end position="988"/>
    </location>
</feature>
<keyword evidence="2" id="KW-1133">Transmembrane helix</keyword>
<keyword evidence="2" id="KW-0472">Membrane</keyword>
<dbReference type="InterPro" id="IPR011836">
    <property type="entry name" value="YhdP"/>
</dbReference>
<evidence type="ECO:0000259" key="3">
    <source>
        <dbReference type="Pfam" id="PF13116"/>
    </source>
</evidence>
<feature type="transmembrane region" description="Helical" evidence="2">
    <location>
        <begin position="12"/>
        <end position="38"/>
    </location>
</feature>